<evidence type="ECO:0000313" key="1">
    <source>
        <dbReference type="EMBL" id="CAS01200.1"/>
    </source>
</evidence>
<dbReference type="RefSeq" id="XP_045100757.1">
    <property type="nucleotide sequence ID" value="XM_045241068.1"/>
</dbReference>
<keyword evidence="2" id="KW-1185">Reference proteome</keyword>
<accession>B6IED6</accession>
<organism evidence="1 2">
    <name type="scientific">Caenorhabditis briggsae</name>
    <dbReference type="NCBI Taxonomy" id="6238"/>
    <lineage>
        <taxon>Eukaryota</taxon>
        <taxon>Metazoa</taxon>
        <taxon>Ecdysozoa</taxon>
        <taxon>Nematoda</taxon>
        <taxon>Chromadorea</taxon>
        <taxon>Rhabditida</taxon>
        <taxon>Rhabditina</taxon>
        <taxon>Rhabditomorpha</taxon>
        <taxon>Rhabditoidea</taxon>
        <taxon>Rhabditidae</taxon>
        <taxon>Peloderinae</taxon>
        <taxon>Caenorhabditis</taxon>
    </lineage>
</organism>
<dbReference type="KEGG" id="cbr:CBG_26763"/>
<evidence type="ECO:0000313" key="2">
    <source>
        <dbReference type="Proteomes" id="UP000008549"/>
    </source>
</evidence>
<dbReference type="AlphaFoldDB" id="B6IED6"/>
<name>B6IED6_CAEBR</name>
<gene>
    <name evidence="1" type="ORF">CBG26763</name>
    <name evidence="1" type="ORF">CBG_26763</name>
</gene>
<sequence length="17" mass="1905">MTIFVFVNVFFIGVSGK</sequence>
<dbReference type="GeneID" id="68918233"/>
<proteinExistence type="predicted"/>
<dbReference type="CTD" id="68918233"/>
<reference evidence="1 2" key="1">
    <citation type="journal article" date="2003" name="PLoS Biol.">
        <title>The genome sequence of Caenorhabditis briggsae: a platform for comparative genomics.</title>
        <authorList>
            <person name="Stein L.D."/>
            <person name="Bao Z."/>
            <person name="Blasiar D."/>
            <person name="Blumenthal T."/>
            <person name="Brent M.R."/>
            <person name="Chen N."/>
            <person name="Chinwalla A."/>
            <person name="Clarke L."/>
            <person name="Clee C."/>
            <person name="Coghlan A."/>
            <person name="Coulson A."/>
            <person name="D'Eustachio P."/>
            <person name="Fitch D.H."/>
            <person name="Fulton L.A."/>
            <person name="Fulton R.E."/>
            <person name="Griffiths-Jones S."/>
            <person name="Harris T.W."/>
            <person name="Hillier L.W."/>
            <person name="Kamath R."/>
            <person name="Kuwabara P.E."/>
            <person name="Mardis E.R."/>
            <person name="Marra M.A."/>
            <person name="Miner T.L."/>
            <person name="Minx P."/>
            <person name="Mullikin J.C."/>
            <person name="Plumb R.W."/>
            <person name="Rogers J."/>
            <person name="Schein J.E."/>
            <person name="Sohrmann M."/>
            <person name="Spieth J."/>
            <person name="Stajich J.E."/>
            <person name="Wei C."/>
            <person name="Willey D."/>
            <person name="Wilson R.K."/>
            <person name="Durbin R."/>
            <person name="Waterston R.H."/>
        </authorList>
    </citation>
    <scope>NUCLEOTIDE SEQUENCE [LARGE SCALE GENOMIC DNA]</scope>
    <source>
        <strain evidence="1 2">AF16</strain>
    </source>
</reference>
<dbReference type="EMBL" id="HE601410">
    <property type="protein sequence ID" value="CAS01200.1"/>
    <property type="molecule type" value="Genomic_DNA"/>
</dbReference>
<protein>
    <submittedName>
        <fullName evidence="1">Protein CBG26763</fullName>
    </submittedName>
</protein>
<reference evidence="1 2" key="2">
    <citation type="journal article" date="2011" name="PLoS Genet.">
        <title>Caenorhabditis briggsae recombinant inbred line genotypes reveal inter-strain incompatibility and the evolution of recombination.</title>
        <authorList>
            <person name="Ross J.A."/>
            <person name="Koboldt D.C."/>
            <person name="Staisch J.E."/>
            <person name="Chamberlin H.M."/>
            <person name="Gupta B.P."/>
            <person name="Miller R.D."/>
            <person name="Baird S.E."/>
            <person name="Haag E.S."/>
        </authorList>
    </citation>
    <scope>NUCLEOTIDE SEQUENCE [LARGE SCALE GENOMIC DNA]</scope>
    <source>
        <strain evidence="1 2">AF16</strain>
    </source>
</reference>
<dbReference type="Proteomes" id="UP000008549">
    <property type="component" value="Unassembled WGS sequence"/>
</dbReference>